<evidence type="ECO:0000256" key="8">
    <source>
        <dbReference type="ARBA" id="ARBA00023135"/>
    </source>
</evidence>
<dbReference type="InterPro" id="IPR002885">
    <property type="entry name" value="PPR_rpt"/>
</dbReference>
<evidence type="ECO:0000256" key="7">
    <source>
        <dbReference type="ARBA" id="ARBA00022884"/>
    </source>
</evidence>
<keyword evidence="5" id="KW-0963">Cytoplasm</keyword>
<dbReference type="FunFam" id="3.30.720.10:FF:000004">
    <property type="entry name" value="Signal recognition particle 14 kDa protein"/>
    <property type="match status" value="1"/>
</dbReference>
<name>A0A6J5TX54_PRUAR</name>
<comment type="function">
    <text evidence="10">Component of the signal recognition particle (SRP) complex, a ribonucleoprotein complex that mediates the cotranslational targeting of secretory and membrane proteins to the endoplasmic reticulum (ER). SRP9 together with SRP14 and the Alu portion of the SRP RNA, constitutes the elongation arrest domain of SRP. The complex of SRP9 and SRP14 is required for SRP RNA binding.</text>
</comment>
<feature type="repeat" description="PPR" evidence="12">
    <location>
        <begin position="307"/>
        <end position="341"/>
    </location>
</feature>
<dbReference type="GO" id="GO:0008312">
    <property type="term" value="F:7S RNA binding"/>
    <property type="evidence" value="ECO:0007669"/>
    <property type="project" value="InterPro"/>
</dbReference>
<dbReference type="PANTHER" id="PTHR47447:SF17">
    <property type="entry name" value="OS12G0638900 PROTEIN"/>
    <property type="match status" value="1"/>
</dbReference>
<dbReference type="Pfam" id="PF02290">
    <property type="entry name" value="SRP14"/>
    <property type="match status" value="1"/>
</dbReference>
<dbReference type="GO" id="GO:0006614">
    <property type="term" value="P:SRP-dependent cotranslational protein targeting to membrane"/>
    <property type="evidence" value="ECO:0007669"/>
    <property type="project" value="InterPro"/>
</dbReference>
<keyword evidence="9" id="KW-0687">Ribonucleoprotein</keyword>
<proteinExistence type="inferred from homology"/>
<dbReference type="Proteomes" id="UP000507222">
    <property type="component" value="Unassembled WGS sequence"/>
</dbReference>
<evidence type="ECO:0000256" key="10">
    <source>
        <dbReference type="ARBA" id="ARBA00045462"/>
    </source>
</evidence>
<dbReference type="InterPro" id="IPR011990">
    <property type="entry name" value="TPR-like_helical_dom_sf"/>
</dbReference>
<keyword evidence="7" id="KW-0694">RNA-binding</keyword>
<comment type="similarity">
    <text evidence="3">Belongs to the SRP14 family.</text>
</comment>
<comment type="subunit">
    <text evidence="11">Heterodimer with SRP9; binds RNA as heterodimer. Component of a signal recognition particle (SRP) complex that consists of a 7SL RNA molecule of 300 nucleotides and six protein subunits: SRP72, SRP68, SRP54, SRP19, SRP14 and SRP9.</text>
</comment>
<dbReference type="SUPFAM" id="SSF54762">
    <property type="entry name" value="Signal recognition particle alu RNA binding heterodimer, SRP9/14"/>
    <property type="match status" value="1"/>
</dbReference>
<dbReference type="AlphaFoldDB" id="A0A6J5TX54"/>
<protein>
    <recommendedName>
        <fullName evidence="4">Signal recognition particle 14 kDa protein</fullName>
    </recommendedName>
</protein>
<dbReference type="NCBIfam" id="TIGR00756">
    <property type="entry name" value="PPR"/>
    <property type="match status" value="3"/>
</dbReference>
<dbReference type="PANTHER" id="PTHR47447">
    <property type="entry name" value="OS03G0856100 PROTEIN"/>
    <property type="match status" value="1"/>
</dbReference>
<sequence length="468" mass="53020">MSRPKKSPVAVIAPPLQASCASGLYIAHNTKPLIGTWWSDCIGRRRRKRLSAVKMVLLQPDPFLNELTSMFEKSTEKGSVWVTFKRSSLKSKVQRNKMKTAGEEIEYRCLIRATFGNKTISTSVGPKEHQRFQSSYATVLKAHMTALKKRDRKEKKKAAEADKKGGVGVCPSIMTWNAALSGCLKIGRTDIIWKLYQEMIECGVVADVDVDTDGYLIQAFCDDNKVLKGYELLRVLVDGLVPGNAAFNKLISGFCKETPPHHDCKEQYCHVYDHDSWSLYNGWLGEARKLWAKILYKEMCGGGHKETRVGYNAMMTGLCLHGRTDEAYRLFEEMPQKGIVPDLMTYNTVIQGFCREGKIVESTNLLRELLTHDDIIIGLCDQGDAAGGFKWLIEMLKSKRKPKRETFERLVDCLSQRDRLVDSLLVLDFMFRTGYALEKGICWSLVNKLCGESNHFVETCLWEILEGK</sequence>
<dbReference type="Gene3D" id="1.25.40.10">
    <property type="entry name" value="Tetratricopeptide repeat domain"/>
    <property type="match status" value="1"/>
</dbReference>
<dbReference type="PROSITE" id="PS51375">
    <property type="entry name" value="PPR"/>
    <property type="match status" value="3"/>
</dbReference>
<evidence type="ECO:0000256" key="6">
    <source>
        <dbReference type="ARBA" id="ARBA00022737"/>
    </source>
</evidence>
<dbReference type="Gene3D" id="3.30.720.10">
    <property type="entry name" value="Signal recognition particle alu RNA binding heterodimer, srp9/1"/>
    <property type="match status" value="1"/>
</dbReference>
<evidence type="ECO:0000256" key="11">
    <source>
        <dbReference type="ARBA" id="ARBA00046890"/>
    </source>
</evidence>
<organism evidence="13 14">
    <name type="scientific">Prunus armeniaca</name>
    <name type="common">Apricot</name>
    <name type="synonym">Armeniaca vulgaris</name>
    <dbReference type="NCBI Taxonomy" id="36596"/>
    <lineage>
        <taxon>Eukaryota</taxon>
        <taxon>Viridiplantae</taxon>
        <taxon>Streptophyta</taxon>
        <taxon>Embryophyta</taxon>
        <taxon>Tracheophyta</taxon>
        <taxon>Spermatophyta</taxon>
        <taxon>Magnoliopsida</taxon>
        <taxon>eudicotyledons</taxon>
        <taxon>Gunneridae</taxon>
        <taxon>Pentapetalae</taxon>
        <taxon>rosids</taxon>
        <taxon>fabids</taxon>
        <taxon>Rosales</taxon>
        <taxon>Rosaceae</taxon>
        <taxon>Amygdaloideae</taxon>
        <taxon>Amygdaleae</taxon>
        <taxon>Prunus</taxon>
    </lineage>
</organism>
<keyword evidence="6" id="KW-0677">Repeat</keyword>
<evidence type="ECO:0000313" key="13">
    <source>
        <dbReference type="EMBL" id="CAB4267787.1"/>
    </source>
</evidence>
<evidence type="ECO:0000313" key="14">
    <source>
        <dbReference type="Proteomes" id="UP000507222"/>
    </source>
</evidence>
<evidence type="ECO:0000256" key="2">
    <source>
        <dbReference type="ARBA" id="ARBA00007626"/>
    </source>
</evidence>
<accession>A0A6J5TX54</accession>
<comment type="subcellular location">
    <subcellularLocation>
        <location evidence="1">Cytoplasm</location>
    </subcellularLocation>
</comment>
<evidence type="ECO:0000256" key="4">
    <source>
        <dbReference type="ARBA" id="ARBA00017926"/>
    </source>
</evidence>
<evidence type="ECO:0000256" key="1">
    <source>
        <dbReference type="ARBA" id="ARBA00004496"/>
    </source>
</evidence>
<feature type="repeat" description="PPR" evidence="12">
    <location>
        <begin position="172"/>
        <end position="206"/>
    </location>
</feature>
<feature type="repeat" description="PPR" evidence="12">
    <location>
        <begin position="342"/>
        <end position="372"/>
    </location>
</feature>
<evidence type="ECO:0000256" key="3">
    <source>
        <dbReference type="ARBA" id="ARBA00010349"/>
    </source>
</evidence>
<dbReference type="EMBL" id="CAEKDK010000001">
    <property type="protein sequence ID" value="CAB4267787.1"/>
    <property type="molecule type" value="Genomic_DNA"/>
</dbReference>
<gene>
    <name evidence="13" type="ORF">CURHAP_LOCUS10653</name>
</gene>
<dbReference type="InterPro" id="IPR009018">
    <property type="entry name" value="Signal_recog_particle_SRP9/14"/>
</dbReference>
<comment type="similarity">
    <text evidence="2">Belongs to the PPR family. P subfamily.</text>
</comment>
<reference evidence="13 14" key="1">
    <citation type="submission" date="2020-05" db="EMBL/GenBank/DDBJ databases">
        <authorList>
            <person name="Campoy J."/>
            <person name="Schneeberger K."/>
            <person name="Spophaly S."/>
        </authorList>
    </citation>
    <scope>NUCLEOTIDE SEQUENCE [LARGE SCALE GENOMIC DNA]</scope>
    <source>
        <strain evidence="13">PruArmRojPasFocal</strain>
    </source>
</reference>
<dbReference type="GO" id="GO:0005786">
    <property type="term" value="C:signal recognition particle, endoplasmic reticulum targeting"/>
    <property type="evidence" value="ECO:0007669"/>
    <property type="project" value="UniProtKB-KW"/>
</dbReference>
<dbReference type="Pfam" id="PF13041">
    <property type="entry name" value="PPR_2"/>
    <property type="match status" value="2"/>
</dbReference>
<evidence type="ECO:0000256" key="9">
    <source>
        <dbReference type="ARBA" id="ARBA00023274"/>
    </source>
</evidence>
<dbReference type="InterPro" id="IPR003210">
    <property type="entry name" value="Signal_recog_particle_SRP14"/>
</dbReference>
<dbReference type="GO" id="GO:0030942">
    <property type="term" value="F:endoplasmic reticulum signal peptide binding"/>
    <property type="evidence" value="ECO:0007669"/>
    <property type="project" value="InterPro"/>
</dbReference>
<evidence type="ECO:0000256" key="5">
    <source>
        <dbReference type="ARBA" id="ARBA00022490"/>
    </source>
</evidence>
<evidence type="ECO:0000256" key="12">
    <source>
        <dbReference type="PROSITE-ProRule" id="PRU00708"/>
    </source>
</evidence>
<keyword evidence="8" id="KW-0733">Signal recognition particle</keyword>